<dbReference type="AlphaFoldDB" id="A0A2G1VUE8"/>
<sequence>MNVVLRVNKQKMKMRLISFFLILFFSISCVEREDDLISQDCETDCTEIIGKLMTDNANTPIANRKVTVIWDNTYFTSGVVRTKATTRTDADGNFNLKFYIRDDELEEGLHRMYYDKLNETVFLRADLNNISIYPTVRDTIFLRNHNIPKKAYLKLNLLNLEDIKEGDNFWTSFRYISPEGYSQSINGLVRGWNNQYESTQLIEIAGNQALALEITRNKDGIITRDNDTLFINAGETLDYTIDFNN</sequence>
<organism evidence="2 3">
    <name type="scientific">Leeuwenhoekiella nanhaiensis</name>
    <dbReference type="NCBI Taxonomy" id="1655491"/>
    <lineage>
        <taxon>Bacteria</taxon>
        <taxon>Pseudomonadati</taxon>
        <taxon>Bacteroidota</taxon>
        <taxon>Flavobacteriia</taxon>
        <taxon>Flavobacteriales</taxon>
        <taxon>Flavobacteriaceae</taxon>
        <taxon>Leeuwenhoekiella</taxon>
    </lineage>
</organism>
<dbReference type="Proteomes" id="UP000229433">
    <property type="component" value="Unassembled WGS sequence"/>
</dbReference>
<keyword evidence="1" id="KW-0732">Signal</keyword>
<evidence type="ECO:0000256" key="1">
    <source>
        <dbReference type="SAM" id="SignalP"/>
    </source>
</evidence>
<proteinExistence type="predicted"/>
<evidence type="ECO:0000313" key="3">
    <source>
        <dbReference type="Proteomes" id="UP000229433"/>
    </source>
</evidence>
<dbReference type="PROSITE" id="PS51257">
    <property type="entry name" value="PROKAR_LIPOPROTEIN"/>
    <property type="match status" value="1"/>
</dbReference>
<dbReference type="OrthoDB" id="1342421at2"/>
<keyword evidence="3" id="KW-1185">Reference proteome</keyword>
<dbReference type="RefSeq" id="WP_099645246.1">
    <property type="nucleotide sequence ID" value="NZ_KZ319288.1"/>
</dbReference>
<accession>A0A2G1VUE8</accession>
<gene>
    <name evidence="2" type="ORF">CJ305_05495</name>
</gene>
<feature type="signal peptide" evidence="1">
    <location>
        <begin position="1"/>
        <end position="30"/>
    </location>
</feature>
<evidence type="ECO:0000313" key="2">
    <source>
        <dbReference type="EMBL" id="PHQ30413.1"/>
    </source>
</evidence>
<comment type="caution">
    <text evidence="2">The sequence shown here is derived from an EMBL/GenBank/DDBJ whole genome shotgun (WGS) entry which is preliminary data.</text>
</comment>
<name>A0A2G1VUE8_9FLAO</name>
<reference evidence="2 3" key="1">
    <citation type="submission" date="2017-08" db="EMBL/GenBank/DDBJ databases">
        <title>The whole genome shortgun sequences of strain Leeuwenhoekiella nanhaiensis G18 from the South China Sea.</title>
        <authorList>
            <person name="Liu Q."/>
        </authorList>
    </citation>
    <scope>NUCLEOTIDE SEQUENCE [LARGE SCALE GENOMIC DNA]</scope>
    <source>
        <strain evidence="2 3">G18</strain>
    </source>
</reference>
<evidence type="ECO:0008006" key="4">
    <source>
        <dbReference type="Google" id="ProtNLM"/>
    </source>
</evidence>
<protein>
    <recommendedName>
        <fullName evidence="4">Carboxypeptidase regulatory-like domain-containing protein</fullName>
    </recommendedName>
</protein>
<dbReference type="EMBL" id="NQXA01000002">
    <property type="protein sequence ID" value="PHQ30413.1"/>
    <property type="molecule type" value="Genomic_DNA"/>
</dbReference>
<feature type="chain" id="PRO_5013632595" description="Carboxypeptidase regulatory-like domain-containing protein" evidence="1">
    <location>
        <begin position="31"/>
        <end position="245"/>
    </location>
</feature>